<dbReference type="OrthoDB" id="9804774at2"/>
<dbReference type="PANTHER" id="PTHR42879:SF6">
    <property type="entry name" value="NADPH-DEPENDENT REDUCTASE BACG"/>
    <property type="match status" value="1"/>
</dbReference>
<comment type="similarity">
    <text evidence="1">Belongs to the short-chain dehydrogenases/reductases (SDR) family.</text>
</comment>
<dbReference type="Gene3D" id="3.40.50.720">
    <property type="entry name" value="NAD(P)-binding Rossmann-like Domain"/>
    <property type="match status" value="1"/>
</dbReference>
<dbReference type="EMBL" id="FRAP01000007">
    <property type="protein sequence ID" value="SHK53204.1"/>
    <property type="molecule type" value="Genomic_DNA"/>
</dbReference>
<accession>A0A1M6T8H5</accession>
<dbReference type="AlphaFoldDB" id="A0A1M6T8H5"/>
<dbReference type="SUPFAM" id="SSF51735">
    <property type="entry name" value="NAD(P)-binding Rossmann-fold domains"/>
    <property type="match status" value="1"/>
</dbReference>
<proteinExistence type="inferred from homology"/>
<dbReference type="STRING" id="1848.SAMN05443637_107219"/>
<organism evidence="2 3">
    <name type="scientific">Pseudonocardia thermophila</name>
    <dbReference type="NCBI Taxonomy" id="1848"/>
    <lineage>
        <taxon>Bacteria</taxon>
        <taxon>Bacillati</taxon>
        <taxon>Actinomycetota</taxon>
        <taxon>Actinomycetes</taxon>
        <taxon>Pseudonocardiales</taxon>
        <taxon>Pseudonocardiaceae</taxon>
        <taxon>Pseudonocardia</taxon>
    </lineage>
</organism>
<dbReference type="InterPro" id="IPR036291">
    <property type="entry name" value="NAD(P)-bd_dom_sf"/>
</dbReference>
<dbReference type="RefSeq" id="WP_073457057.1">
    <property type="nucleotide sequence ID" value="NZ_CALGVN010000056.1"/>
</dbReference>
<dbReference type="PRINTS" id="PR00081">
    <property type="entry name" value="GDHRDH"/>
</dbReference>
<protein>
    <submittedName>
        <fullName evidence="2">3-oxoacyl-[acyl-carrier protein] reductase</fullName>
    </submittedName>
</protein>
<dbReference type="Proteomes" id="UP000184363">
    <property type="component" value="Unassembled WGS sequence"/>
</dbReference>
<dbReference type="InterPro" id="IPR050259">
    <property type="entry name" value="SDR"/>
</dbReference>
<dbReference type="PANTHER" id="PTHR42879">
    <property type="entry name" value="3-OXOACYL-(ACYL-CARRIER-PROTEIN) REDUCTASE"/>
    <property type="match status" value="1"/>
</dbReference>
<evidence type="ECO:0000313" key="3">
    <source>
        <dbReference type="Proteomes" id="UP000184363"/>
    </source>
</evidence>
<dbReference type="Pfam" id="PF13561">
    <property type="entry name" value="adh_short_C2"/>
    <property type="match status" value="1"/>
</dbReference>
<name>A0A1M6T8H5_PSETH</name>
<gene>
    <name evidence="2" type="ORF">SAMN05443637_107219</name>
</gene>
<evidence type="ECO:0000313" key="2">
    <source>
        <dbReference type="EMBL" id="SHK53204.1"/>
    </source>
</evidence>
<sequence>MDLGIYGRKAAVAAATAGLGRAAAAALTAEGVEVTICGSDEERAHDAGVELGADWVVADLTDPQAAAGFVEEARSIMGGLDILVVNGPGPAPGRVTDVPPEAYQEALDRALLAPVHMCLAAVPIMREQGWGRIVAITSLGVRQPYMELALSNTARTGFTGFLRTLAREVARDGITVNSVQPGLHATARVAAVYGDNPPTDDIPAGRMGDPDDFGAIVAFLCSTQAQYLTGAAIPVDGGAYQALL</sequence>
<reference evidence="2 3" key="1">
    <citation type="submission" date="2016-11" db="EMBL/GenBank/DDBJ databases">
        <authorList>
            <person name="Jaros S."/>
            <person name="Januszkiewicz K."/>
            <person name="Wedrychowicz H."/>
        </authorList>
    </citation>
    <scope>NUCLEOTIDE SEQUENCE [LARGE SCALE GENOMIC DNA]</scope>
    <source>
        <strain evidence="2 3">DSM 43832</strain>
    </source>
</reference>
<keyword evidence="3" id="KW-1185">Reference proteome</keyword>
<evidence type="ECO:0000256" key="1">
    <source>
        <dbReference type="ARBA" id="ARBA00006484"/>
    </source>
</evidence>
<dbReference type="InterPro" id="IPR002347">
    <property type="entry name" value="SDR_fam"/>
</dbReference>